<dbReference type="InterPro" id="IPR023468">
    <property type="entry name" value="Riboflavin_kinase"/>
</dbReference>
<evidence type="ECO:0000256" key="14">
    <source>
        <dbReference type="PIRNR" id="PIRNR004491"/>
    </source>
</evidence>
<keyword evidence="5 14" id="KW-0808">Transferase</keyword>
<evidence type="ECO:0000256" key="7">
    <source>
        <dbReference type="ARBA" id="ARBA00022741"/>
    </source>
</evidence>
<dbReference type="PANTHER" id="PTHR22749:SF6">
    <property type="entry name" value="RIBOFLAVIN KINASE"/>
    <property type="match status" value="1"/>
</dbReference>
<dbReference type="eggNOG" id="COG0196">
    <property type="taxonomic scope" value="Bacteria"/>
</dbReference>
<comment type="catalytic activity">
    <reaction evidence="13 14">
        <text>FMN + ATP + H(+) = FAD + diphosphate</text>
        <dbReference type="Rhea" id="RHEA:17237"/>
        <dbReference type="ChEBI" id="CHEBI:15378"/>
        <dbReference type="ChEBI" id="CHEBI:30616"/>
        <dbReference type="ChEBI" id="CHEBI:33019"/>
        <dbReference type="ChEBI" id="CHEBI:57692"/>
        <dbReference type="ChEBI" id="CHEBI:58210"/>
        <dbReference type="EC" id="2.7.7.2"/>
    </reaction>
</comment>
<dbReference type="Pfam" id="PF06574">
    <property type="entry name" value="FAD_syn"/>
    <property type="match status" value="1"/>
</dbReference>
<dbReference type="NCBIfam" id="TIGR00083">
    <property type="entry name" value="ribF"/>
    <property type="match status" value="1"/>
</dbReference>
<dbReference type="OrthoDB" id="9803667at2"/>
<evidence type="ECO:0000256" key="1">
    <source>
        <dbReference type="ARBA" id="ARBA00004726"/>
    </source>
</evidence>
<dbReference type="SMART" id="SM00904">
    <property type="entry name" value="Flavokinase"/>
    <property type="match status" value="1"/>
</dbReference>
<evidence type="ECO:0000256" key="2">
    <source>
        <dbReference type="ARBA" id="ARBA00005201"/>
    </source>
</evidence>
<dbReference type="CDD" id="cd02064">
    <property type="entry name" value="FAD_synthetase_N"/>
    <property type="match status" value="1"/>
</dbReference>
<dbReference type="SUPFAM" id="SSF52374">
    <property type="entry name" value="Nucleotidylyl transferase"/>
    <property type="match status" value="1"/>
</dbReference>
<dbReference type="GO" id="GO:0008531">
    <property type="term" value="F:riboflavin kinase activity"/>
    <property type="evidence" value="ECO:0007669"/>
    <property type="project" value="UniProtKB-UniRule"/>
</dbReference>
<keyword evidence="8 14" id="KW-0418">Kinase</keyword>
<evidence type="ECO:0000256" key="5">
    <source>
        <dbReference type="ARBA" id="ARBA00022679"/>
    </source>
</evidence>
<dbReference type="PANTHER" id="PTHR22749">
    <property type="entry name" value="RIBOFLAVIN KINASE/FMN ADENYLYLTRANSFERASE"/>
    <property type="match status" value="1"/>
</dbReference>
<dbReference type="InterPro" id="IPR015865">
    <property type="entry name" value="Riboflavin_kinase_bac/euk"/>
</dbReference>
<dbReference type="GO" id="GO:0009231">
    <property type="term" value="P:riboflavin biosynthetic process"/>
    <property type="evidence" value="ECO:0007669"/>
    <property type="project" value="InterPro"/>
</dbReference>
<evidence type="ECO:0000256" key="8">
    <source>
        <dbReference type="ARBA" id="ARBA00022777"/>
    </source>
</evidence>
<dbReference type="GO" id="GO:0006747">
    <property type="term" value="P:FAD biosynthetic process"/>
    <property type="evidence" value="ECO:0007669"/>
    <property type="project" value="UniProtKB-UniRule"/>
</dbReference>
<evidence type="ECO:0000256" key="11">
    <source>
        <dbReference type="ARBA" id="ARBA00023268"/>
    </source>
</evidence>
<evidence type="ECO:0000256" key="6">
    <source>
        <dbReference type="ARBA" id="ARBA00022695"/>
    </source>
</evidence>
<dbReference type="GO" id="GO:0003919">
    <property type="term" value="F:FMN adenylyltransferase activity"/>
    <property type="evidence" value="ECO:0007669"/>
    <property type="project" value="UniProtKB-UniRule"/>
</dbReference>
<dbReference type="InterPro" id="IPR015864">
    <property type="entry name" value="FAD_synthase"/>
</dbReference>
<dbReference type="UniPathway" id="UPA00277">
    <property type="reaction ID" value="UER00407"/>
</dbReference>
<feature type="domain" description="Riboflavin kinase" evidence="15">
    <location>
        <begin position="201"/>
        <end position="332"/>
    </location>
</feature>
<gene>
    <name evidence="16" type="ORF">HMPREF9333_01016</name>
</gene>
<comment type="pathway">
    <text evidence="2 14">Cofactor biosynthesis; FMN biosynthesis; FMN from riboflavin (ATP route): step 1/1.</text>
</comment>
<comment type="similarity">
    <text evidence="14">Belongs to the ribF family.</text>
</comment>
<evidence type="ECO:0000256" key="10">
    <source>
        <dbReference type="ARBA" id="ARBA00022840"/>
    </source>
</evidence>
<dbReference type="SUPFAM" id="SSF82114">
    <property type="entry name" value="Riboflavin kinase-like"/>
    <property type="match status" value="1"/>
</dbReference>
<dbReference type="InterPro" id="IPR014729">
    <property type="entry name" value="Rossmann-like_a/b/a_fold"/>
</dbReference>
<dbReference type="InterPro" id="IPR002606">
    <property type="entry name" value="Riboflavin_kinase_bac"/>
</dbReference>
<organism evidence="16 17">
    <name type="scientific">Johnsonella ignava ATCC 51276</name>
    <dbReference type="NCBI Taxonomy" id="679200"/>
    <lineage>
        <taxon>Bacteria</taxon>
        <taxon>Bacillati</taxon>
        <taxon>Bacillota</taxon>
        <taxon>Clostridia</taxon>
        <taxon>Lachnospirales</taxon>
        <taxon>Lachnospiraceae</taxon>
        <taxon>Johnsonella</taxon>
    </lineage>
</organism>
<dbReference type="RefSeq" id="WP_005540382.1">
    <property type="nucleotide sequence ID" value="NZ_JH378831.1"/>
</dbReference>
<keyword evidence="6 14" id="KW-0548">Nucleotidyltransferase</keyword>
<accession>G5GHH6</accession>
<keyword evidence="11" id="KW-0511">Multifunctional enzyme</keyword>
<evidence type="ECO:0000256" key="13">
    <source>
        <dbReference type="ARBA" id="ARBA00049494"/>
    </source>
</evidence>
<dbReference type="PATRIC" id="fig|679200.3.peg.1070"/>
<keyword evidence="10 14" id="KW-0067">ATP-binding</keyword>
<dbReference type="Gene3D" id="3.40.50.620">
    <property type="entry name" value="HUPs"/>
    <property type="match status" value="1"/>
</dbReference>
<keyword evidence="17" id="KW-1185">Reference proteome</keyword>
<dbReference type="Proteomes" id="UP000003011">
    <property type="component" value="Unassembled WGS sequence"/>
</dbReference>
<keyword evidence="3 14" id="KW-0285">Flavoprotein</keyword>
<dbReference type="GO" id="GO:0005524">
    <property type="term" value="F:ATP binding"/>
    <property type="evidence" value="ECO:0007669"/>
    <property type="project" value="UniProtKB-UniRule"/>
</dbReference>
<dbReference type="EC" id="2.7.1.26" evidence="14"/>
<comment type="catalytic activity">
    <reaction evidence="12 14">
        <text>riboflavin + ATP = FMN + ADP + H(+)</text>
        <dbReference type="Rhea" id="RHEA:14357"/>
        <dbReference type="ChEBI" id="CHEBI:15378"/>
        <dbReference type="ChEBI" id="CHEBI:30616"/>
        <dbReference type="ChEBI" id="CHEBI:57986"/>
        <dbReference type="ChEBI" id="CHEBI:58210"/>
        <dbReference type="ChEBI" id="CHEBI:456216"/>
        <dbReference type="EC" id="2.7.1.26"/>
    </reaction>
</comment>
<dbReference type="Gene3D" id="2.40.30.30">
    <property type="entry name" value="Riboflavin kinase-like"/>
    <property type="match status" value="1"/>
</dbReference>
<comment type="caution">
    <text evidence="16">The sequence shown here is derived from an EMBL/GenBank/DDBJ whole genome shotgun (WGS) entry which is preliminary data.</text>
</comment>
<dbReference type="PIRSF" id="PIRSF004491">
    <property type="entry name" value="FAD_Synth"/>
    <property type="match status" value="1"/>
</dbReference>
<dbReference type="InterPro" id="IPR023465">
    <property type="entry name" value="Riboflavin_kinase_dom_sf"/>
</dbReference>
<dbReference type="NCBIfam" id="NF004162">
    <property type="entry name" value="PRK05627.1-5"/>
    <property type="match status" value="1"/>
</dbReference>
<name>G5GHH6_9FIRM</name>
<dbReference type="AlphaFoldDB" id="G5GHH6"/>
<dbReference type="GO" id="GO:0009398">
    <property type="term" value="P:FMN biosynthetic process"/>
    <property type="evidence" value="ECO:0007669"/>
    <property type="project" value="UniProtKB-UniRule"/>
</dbReference>
<evidence type="ECO:0000256" key="12">
    <source>
        <dbReference type="ARBA" id="ARBA00047880"/>
    </source>
</evidence>
<dbReference type="Pfam" id="PF01687">
    <property type="entry name" value="Flavokinase"/>
    <property type="match status" value="1"/>
</dbReference>
<dbReference type="EC" id="2.7.7.2" evidence="14"/>
<dbReference type="STRING" id="679200.HMPREF9333_01016"/>
<keyword evidence="9 14" id="KW-0274">FAD</keyword>
<evidence type="ECO:0000256" key="9">
    <source>
        <dbReference type="ARBA" id="ARBA00022827"/>
    </source>
</evidence>
<dbReference type="HOGENOM" id="CLU_048437_0_2_9"/>
<evidence type="ECO:0000259" key="15">
    <source>
        <dbReference type="SMART" id="SM00904"/>
    </source>
</evidence>
<reference evidence="16 17" key="1">
    <citation type="submission" date="2011-08" db="EMBL/GenBank/DDBJ databases">
        <title>The Genome Sequence of Johnsonella ignava ATCC 51276.</title>
        <authorList>
            <consortium name="The Broad Institute Genome Sequencing Platform"/>
            <person name="Earl A."/>
            <person name="Ward D."/>
            <person name="Feldgarden M."/>
            <person name="Gevers D."/>
            <person name="Izard J."/>
            <person name="Blanton J.M."/>
            <person name="Baranova O.V."/>
            <person name="Dewhirst F.E."/>
            <person name="Young S.K."/>
            <person name="Zeng Q."/>
            <person name="Gargeya S."/>
            <person name="Fitzgerald M."/>
            <person name="Haas B."/>
            <person name="Abouelleil A."/>
            <person name="Alvarado L."/>
            <person name="Arachchi H.M."/>
            <person name="Berlin A."/>
            <person name="Brown A."/>
            <person name="Chapman S.B."/>
            <person name="Chen Z."/>
            <person name="Dunbar C."/>
            <person name="Freedman E."/>
            <person name="Gearin G."/>
            <person name="Gellesch M."/>
            <person name="Goldberg J."/>
            <person name="Griggs A."/>
            <person name="Gujja S."/>
            <person name="Heiman D."/>
            <person name="Howarth C."/>
            <person name="Larson L."/>
            <person name="Lui A."/>
            <person name="MacDonald P.J.P."/>
            <person name="Montmayeur A."/>
            <person name="Murphy C."/>
            <person name="Neiman D."/>
            <person name="Pearson M."/>
            <person name="Priest M."/>
            <person name="Roberts A."/>
            <person name="Saif S."/>
            <person name="Shea T."/>
            <person name="Shenoy N."/>
            <person name="Sisk P."/>
            <person name="Stolte C."/>
            <person name="Sykes S."/>
            <person name="Wortman J."/>
            <person name="Nusbaum C."/>
            <person name="Birren B."/>
        </authorList>
    </citation>
    <scope>NUCLEOTIDE SEQUENCE [LARGE SCALE GENOMIC DNA]</scope>
    <source>
        <strain evidence="16 17">ATCC 51276</strain>
    </source>
</reference>
<keyword evidence="4 14" id="KW-0288">FMN</keyword>
<keyword evidence="7 14" id="KW-0547">Nucleotide-binding</keyword>
<evidence type="ECO:0000256" key="3">
    <source>
        <dbReference type="ARBA" id="ARBA00022630"/>
    </source>
</evidence>
<sequence length="337" mass="38371">MKQYVNTTDFYINEATVLTIGKFDGEHIGHRKLLAVMKNIALKKGLKTAVFTFNTAPYEIVGGFRNKYYADKQLQNAEQYTGQITTNDERNKMLEEAGIDYLIEYPFNKEVSHIGGEDFIMNILIEKMHMKAIVAGPDCAFGHNKEGNADLLKEVAKKLPEESSYDVIIIEKLKDENNRDISSTFIRAELDSGNIEKANRLLGSNYSIHGRVVQGNMIGGKILGFPTVNIIPPKNKHLPRFGVYASKVRIIKTGEEYQGLTNVGINPTVDNDKKKHCPRVETYIYDFDRNIYGSDIEISFIKFIRPERKFSSLDDLKKQISSDKEAVKTYFRSIEYV</sequence>
<proteinExistence type="inferred from homology"/>
<evidence type="ECO:0000256" key="4">
    <source>
        <dbReference type="ARBA" id="ARBA00022643"/>
    </source>
</evidence>
<comment type="pathway">
    <text evidence="1 14">Cofactor biosynthesis; FAD biosynthesis; FAD from FMN: step 1/1.</text>
</comment>
<dbReference type="EMBL" id="ACZL01000016">
    <property type="protein sequence ID" value="EHI55801.1"/>
    <property type="molecule type" value="Genomic_DNA"/>
</dbReference>
<evidence type="ECO:0000313" key="17">
    <source>
        <dbReference type="Proteomes" id="UP000003011"/>
    </source>
</evidence>
<evidence type="ECO:0000313" key="16">
    <source>
        <dbReference type="EMBL" id="EHI55801.1"/>
    </source>
</evidence>
<protein>
    <recommendedName>
        <fullName evidence="14">Riboflavin biosynthesis protein</fullName>
    </recommendedName>
    <domain>
        <recommendedName>
            <fullName evidence="14">Riboflavin kinase</fullName>
            <ecNumber evidence="14">2.7.1.26</ecNumber>
        </recommendedName>
        <alternativeName>
            <fullName evidence="14">Flavokinase</fullName>
        </alternativeName>
    </domain>
    <domain>
        <recommendedName>
            <fullName evidence="14">FMN adenylyltransferase</fullName>
            <ecNumber evidence="14">2.7.7.2</ecNumber>
        </recommendedName>
        <alternativeName>
            <fullName evidence="14">FAD pyrophosphorylase</fullName>
        </alternativeName>
        <alternativeName>
            <fullName evidence="14">FAD synthase</fullName>
        </alternativeName>
    </domain>
</protein>
<dbReference type="UniPathway" id="UPA00276">
    <property type="reaction ID" value="UER00406"/>
</dbReference>